<evidence type="ECO:0000313" key="2">
    <source>
        <dbReference type="Proteomes" id="UP001201812"/>
    </source>
</evidence>
<dbReference type="Proteomes" id="UP001201812">
    <property type="component" value="Unassembled WGS sequence"/>
</dbReference>
<sequence>MPISINSITTVIEDKYWNLESVLQVAGGGVLTKFKRSDDPEGLHYRLVLADGKTVELQRCYGHVSVLTHDPTTNKTRYLSTQGLEESQSK</sequence>
<reference evidence="1" key="1">
    <citation type="submission" date="2022-01" db="EMBL/GenBank/DDBJ databases">
        <title>Genome Sequence Resource for Two Populations of Ditylenchus destructor, the Migratory Endoparasitic Phytonematode.</title>
        <authorList>
            <person name="Zhang H."/>
            <person name="Lin R."/>
            <person name="Xie B."/>
        </authorList>
    </citation>
    <scope>NUCLEOTIDE SEQUENCE</scope>
    <source>
        <strain evidence="1">BazhouSP</strain>
    </source>
</reference>
<evidence type="ECO:0000313" key="1">
    <source>
        <dbReference type="EMBL" id="KAI1718084.1"/>
    </source>
</evidence>
<keyword evidence="2" id="KW-1185">Reference proteome</keyword>
<name>A0AAD4R2J6_9BILA</name>
<dbReference type="EMBL" id="JAKKPZ010000008">
    <property type="protein sequence ID" value="KAI1718084.1"/>
    <property type="molecule type" value="Genomic_DNA"/>
</dbReference>
<comment type="caution">
    <text evidence="1">The sequence shown here is derived from an EMBL/GenBank/DDBJ whole genome shotgun (WGS) entry which is preliminary data.</text>
</comment>
<protein>
    <submittedName>
        <fullName evidence="1">Uncharacterized protein</fullName>
    </submittedName>
</protein>
<accession>A0AAD4R2J6</accession>
<proteinExistence type="predicted"/>
<organism evidence="1 2">
    <name type="scientific">Ditylenchus destructor</name>
    <dbReference type="NCBI Taxonomy" id="166010"/>
    <lineage>
        <taxon>Eukaryota</taxon>
        <taxon>Metazoa</taxon>
        <taxon>Ecdysozoa</taxon>
        <taxon>Nematoda</taxon>
        <taxon>Chromadorea</taxon>
        <taxon>Rhabditida</taxon>
        <taxon>Tylenchina</taxon>
        <taxon>Tylenchomorpha</taxon>
        <taxon>Sphaerularioidea</taxon>
        <taxon>Anguinidae</taxon>
        <taxon>Anguininae</taxon>
        <taxon>Ditylenchus</taxon>
    </lineage>
</organism>
<dbReference type="AlphaFoldDB" id="A0AAD4R2J6"/>
<gene>
    <name evidence="1" type="ORF">DdX_06498</name>
</gene>